<dbReference type="Pfam" id="PF13432">
    <property type="entry name" value="TPR_16"/>
    <property type="match status" value="2"/>
</dbReference>
<evidence type="ECO:0000313" key="1">
    <source>
        <dbReference type="EMBL" id="MTW22479.1"/>
    </source>
</evidence>
<dbReference type="RefSeq" id="WP_155451042.1">
    <property type="nucleotide sequence ID" value="NZ_WNKT01000042.1"/>
</dbReference>
<dbReference type="Gene3D" id="1.25.40.10">
    <property type="entry name" value="Tetratricopeptide repeat domain"/>
    <property type="match status" value="1"/>
</dbReference>
<dbReference type="Proteomes" id="UP000434044">
    <property type="component" value="Unassembled WGS sequence"/>
</dbReference>
<sequence length="112" mass="12195">MWSQEHTDVLRVLADVYLEQDRAGEALILLRALARLAPAEPGVWRALGYAALRAGEPEEALNAADALLRLEAPSADNAPILLLRAQALRALGRAGEAQDSLNRYLQQRPDTA</sequence>
<name>A0A6N8EHV6_9GAMM</name>
<dbReference type="AlphaFoldDB" id="A0A6N8EHV6"/>
<dbReference type="OrthoDB" id="9917674at2"/>
<dbReference type="EMBL" id="WNKT01000042">
    <property type="protein sequence ID" value="MTW22479.1"/>
    <property type="molecule type" value="Genomic_DNA"/>
</dbReference>
<accession>A0A6N8EHV6</accession>
<evidence type="ECO:0000313" key="2">
    <source>
        <dbReference type="Proteomes" id="UP000434044"/>
    </source>
</evidence>
<keyword evidence="2" id="KW-1185">Reference proteome</keyword>
<organism evidence="1 2">
    <name type="scientific">Allochromatium palmeri</name>
    <dbReference type="NCBI Taxonomy" id="231048"/>
    <lineage>
        <taxon>Bacteria</taxon>
        <taxon>Pseudomonadati</taxon>
        <taxon>Pseudomonadota</taxon>
        <taxon>Gammaproteobacteria</taxon>
        <taxon>Chromatiales</taxon>
        <taxon>Chromatiaceae</taxon>
        <taxon>Allochromatium</taxon>
    </lineage>
</organism>
<proteinExistence type="predicted"/>
<comment type="caution">
    <text evidence="1">The sequence shown here is derived from an EMBL/GenBank/DDBJ whole genome shotgun (WGS) entry which is preliminary data.</text>
</comment>
<dbReference type="SUPFAM" id="SSF48452">
    <property type="entry name" value="TPR-like"/>
    <property type="match status" value="1"/>
</dbReference>
<protein>
    <submittedName>
        <fullName evidence="1">Tetratricopeptide repeat protein</fullName>
    </submittedName>
</protein>
<reference evidence="1 2" key="1">
    <citation type="submission" date="2019-11" db="EMBL/GenBank/DDBJ databases">
        <title>Whole-genome sequence of the anaerobic purple sulfur bacterium Allochromatium palmeri DSM 15591.</title>
        <authorList>
            <person name="Kyndt J.A."/>
            <person name="Meyer T.E."/>
        </authorList>
    </citation>
    <scope>NUCLEOTIDE SEQUENCE [LARGE SCALE GENOMIC DNA]</scope>
    <source>
        <strain evidence="1 2">DSM 15591</strain>
    </source>
</reference>
<gene>
    <name evidence="1" type="ORF">GJ668_15500</name>
</gene>
<dbReference type="InterPro" id="IPR011990">
    <property type="entry name" value="TPR-like_helical_dom_sf"/>
</dbReference>